<feature type="domain" description="SHSP" evidence="3">
    <location>
        <begin position="38"/>
        <end position="142"/>
    </location>
</feature>
<gene>
    <name evidence="4" type="ordered locus">Hbut_1081</name>
</gene>
<dbReference type="Pfam" id="PF00011">
    <property type="entry name" value="HSP20"/>
    <property type="match status" value="1"/>
</dbReference>
<dbReference type="Proteomes" id="UP000002593">
    <property type="component" value="Chromosome"/>
</dbReference>
<dbReference type="GeneID" id="4781577"/>
<evidence type="ECO:0000313" key="4">
    <source>
        <dbReference type="EMBL" id="ABM80924.1"/>
    </source>
</evidence>
<protein>
    <recommendedName>
        <fullName evidence="3">SHSP domain-containing protein</fullName>
    </recommendedName>
</protein>
<evidence type="ECO:0000259" key="3">
    <source>
        <dbReference type="PROSITE" id="PS01031"/>
    </source>
</evidence>
<dbReference type="CDD" id="cd00298">
    <property type="entry name" value="ACD_sHsps_p23-like"/>
    <property type="match status" value="1"/>
</dbReference>
<dbReference type="KEGG" id="hbu:Hbut_1081"/>
<dbReference type="PROSITE" id="PS01031">
    <property type="entry name" value="SHSP"/>
    <property type="match status" value="1"/>
</dbReference>
<dbReference type="OrthoDB" id="15039at2157"/>
<proteinExistence type="inferred from homology"/>
<dbReference type="eggNOG" id="arCOG01840">
    <property type="taxonomic scope" value="Archaea"/>
</dbReference>
<evidence type="ECO:0000313" key="5">
    <source>
        <dbReference type="Proteomes" id="UP000002593"/>
    </source>
</evidence>
<dbReference type="EMBL" id="CP000493">
    <property type="protein sequence ID" value="ABM80924.1"/>
    <property type="molecule type" value="Genomic_DNA"/>
</dbReference>
<evidence type="ECO:0000256" key="1">
    <source>
        <dbReference type="PROSITE-ProRule" id="PRU00285"/>
    </source>
</evidence>
<dbReference type="AlphaFoldDB" id="A2BLR3"/>
<keyword evidence="5" id="KW-1185">Reference proteome</keyword>
<accession>A2BLR3</accession>
<evidence type="ECO:0000256" key="2">
    <source>
        <dbReference type="RuleBase" id="RU003616"/>
    </source>
</evidence>
<dbReference type="InterPro" id="IPR008978">
    <property type="entry name" value="HSP20-like_chaperone"/>
</dbReference>
<dbReference type="STRING" id="415426.Hbut_1081"/>
<reference evidence="4 5" key="1">
    <citation type="journal article" date="2007" name="Archaea">
        <title>The genome of Hyperthermus butylicus: a sulfur-reducing, peptide fermenting, neutrophilic Crenarchaeote growing up to 108 degrees C.</title>
        <authorList>
            <person name="Brugger K."/>
            <person name="Chen L."/>
            <person name="Stark M."/>
            <person name="Zibat A."/>
            <person name="Redder P."/>
            <person name="Ruepp A."/>
            <person name="Awayez M."/>
            <person name="She Q."/>
            <person name="Garrett R.A."/>
            <person name="Klenk H.P."/>
        </authorList>
    </citation>
    <scope>NUCLEOTIDE SEQUENCE [LARGE SCALE GENOMIC DNA]</scope>
    <source>
        <strain evidence="5">DSM 5456 / JCM 9403 / PLM1-5</strain>
    </source>
</reference>
<name>A2BLR3_HYPBU</name>
<dbReference type="SUPFAM" id="SSF49764">
    <property type="entry name" value="HSP20-like chaperones"/>
    <property type="match status" value="1"/>
</dbReference>
<dbReference type="HOGENOM" id="CLU_151087_0_0_2"/>
<sequence length="142" mass="16668">MSVYEDIRRRLERLRERIVREIDQAFSEMEEVMRLSWSPDGSIQPLYTMYEYPDRYIVLVDLAAADTSSLEVKATETRLVIEARLEREVSFSDLYGTSLGRSVTFRHYRHELPLPPDADPSAISVRVRPNKIVEIIIPKRRQ</sequence>
<comment type="similarity">
    <text evidence="1 2">Belongs to the small heat shock protein (HSP20) family.</text>
</comment>
<organism evidence="4 5">
    <name type="scientific">Hyperthermus butylicus (strain DSM 5456 / JCM 9403 / PLM1-5)</name>
    <dbReference type="NCBI Taxonomy" id="415426"/>
    <lineage>
        <taxon>Archaea</taxon>
        <taxon>Thermoproteota</taxon>
        <taxon>Thermoprotei</taxon>
        <taxon>Desulfurococcales</taxon>
        <taxon>Pyrodictiaceae</taxon>
        <taxon>Hyperthermus</taxon>
    </lineage>
</organism>
<dbReference type="Gene3D" id="2.60.40.790">
    <property type="match status" value="1"/>
</dbReference>
<dbReference type="InterPro" id="IPR002068">
    <property type="entry name" value="A-crystallin/Hsp20_dom"/>
</dbReference>
<dbReference type="RefSeq" id="WP_011822242.1">
    <property type="nucleotide sequence ID" value="NC_008818.1"/>
</dbReference>
<dbReference type="EnsemblBacteria" id="ABM80924">
    <property type="protein sequence ID" value="ABM80924"/>
    <property type="gene ID" value="Hbut_1081"/>
</dbReference>